<dbReference type="EMBL" id="CP022129">
    <property type="protein sequence ID" value="ASF44817.1"/>
    <property type="molecule type" value="Genomic_DNA"/>
</dbReference>
<evidence type="ECO:0000313" key="3">
    <source>
        <dbReference type="EMBL" id="ASF44817.1"/>
    </source>
</evidence>
<dbReference type="Proteomes" id="UP000197019">
    <property type="component" value="Chromosome"/>
</dbReference>
<accession>A0A1Z4BU37</accession>
<evidence type="ECO:0000313" key="4">
    <source>
        <dbReference type="Proteomes" id="UP000197019"/>
    </source>
</evidence>
<feature type="domain" description="Putative zinc-finger" evidence="2">
    <location>
        <begin position="21"/>
        <end position="50"/>
    </location>
</feature>
<organism evidence="3 4">
    <name type="scientific">Methylovulum psychrotolerans</name>
    <dbReference type="NCBI Taxonomy" id="1704499"/>
    <lineage>
        <taxon>Bacteria</taxon>
        <taxon>Pseudomonadati</taxon>
        <taxon>Pseudomonadota</taxon>
        <taxon>Gammaproteobacteria</taxon>
        <taxon>Methylococcales</taxon>
        <taxon>Methylococcaceae</taxon>
        <taxon>Methylovulum</taxon>
    </lineage>
</organism>
<dbReference type="Pfam" id="PF13490">
    <property type="entry name" value="zf-HC2"/>
    <property type="match status" value="1"/>
</dbReference>
<name>A0A1Z4BU37_9GAMM</name>
<keyword evidence="1" id="KW-0472">Membrane</keyword>
<feature type="transmembrane region" description="Helical" evidence="1">
    <location>
        <begin position="114"/>
        <end position="132"/>
    </location>
</feature>
<proteinExistence type="predicted"/>
<reference evidence="3 4" key="1">
    <citation type="submission" date="2017-06" db="EMBL/GenBank/DDBJ databases">
        <title>Genome Sequencing of the methanotroph Methylovulum psychrotolerants str. HV10-M2 isolated from a high-altitude environment.</title>
        <authorList>
            <person name="Mateos-Rivera A."/>
        </authorList>
    </citation>
    <scope>NUCLEOTIDE SEQUENCE [LARGE SCALE GENOMIC DNA]</scope>
    <source>
        <strain evidence="3 4">HV10_M2</strain>
    </source>
</reference>
<dbReference type="InterPro" id="IPR041916">
    <property type="entry name" value="Anti_sigma_zinc_sf"/>
</dbReference>
<keyword evidence="1" id="KW-0812">Transmembrane</keyword>
<sequence length="231" mass="25290">MERNDMNTADLLAKEPHQALAELLPWYVNGTLAADERQQVERHLRTCLVCKQELLFLHKLADTVQQTKVLDIAAEGSFASLRTKLQTGPVAAQACPQQPGLVALSANRGRRRRWRWVSVPLSAALLLLLVLIPQGTQTWRLAPADYYTLSATPPVSIGGTKLHVVFADKQADLRINALLAQIHGQRIGEPNSVGAYTVLLEVVPDSPDMAAALAMLRAQPDVLFAEPIITP</sequence>
<keyword evidence="1" id="KW-1133">Transmembrane helix</keyword>
<dbReference type="InterPro" id="IPR027383">
    <property type="entry name" value="Znf_put"/>
</dbReference>
<evidence type="ECO:0000259" key="2">
    <source>
        <dbReference type="Pfam" id="PF13490"/>
    </source>
</evidence>
<evidence type="ECO:0000256" key="1">
    <source>
        <dbReference type="SAM" id="Phobius"/>
    </source>
</evidence>
<dbReference type="Gene3D" id="1.10.10.1320">
    <property type="entry name" value="Anti-sigma factor, zinc-finger domain"/>
    <property type="match status" value="1"/>
</dbReference>
<dbReference type="KEGG" id="mpsy:CEK71_01360"/>
<dbReference type="AlphaFoldDB" id="A0A1Z4BU37"/>
<gene>
    <name evidence="3" type="ORF">CEK71_01360</name>
</gene>
<protein>
    <recommendedName>
        <fullName evidence="2">Putative zinc-finger domain-containing protein</fullName>
    </recommendedName>
</protein>
<keyword evidence="4" id="KW-1185">Reference proteome</keyword>